<evidence type="ECO:0000313" key="3">
    <source>
        <dbReference type="EMBL" id="EMR71579.1"/>
    </source>
</evidence>
<dbReference type="EMBL" id="KB705622">
    <property type="protein sequence ID" value="EMR71579.1"/>
    <property type="molecule type" value="Genomic_DNA"/>
</dbReference>
<feature type="domain" description="Amidase" evidence="2">
    <location>
        <begin position="56"/>
        <end position="117"/>
    </location>
</feature>
<dbReference type="Proteomes" id="UP000012174">
    <property type="component" value="Unassembled WGS sequence"/>
</dbReference>
<dbReference type="OMA" id="LETWDAY"/>
<dbReference type="SUPFAM" id="SSF75304">
    <property type="entry name" value="Amidase signature (AS) enzymes"/>
    <property type="match status" value="2"/>
</dbReference>
<keyword evidence="3" id="KW-0808">Transferase</keyword>
<keyword evidence="4" id="KW-1185">Reference proteome</keyword>
<protein>
    <submittedName>
        <fullName evidence="3">Putative glutamyl-trna amidotransferase subunit a protein</fullName>
    </submittedName>
</protein>
<dbReference type="InterPro" id="IPR023631">
    <property type="entry name" value="Amidase_dom"/>
</dbReference>
<name>M7SYA6_EUTLA</name>
<dbReference type="GO" id="GO:0016740">
    <property type="term" value="F:transferase activity"/>
    <property type="evidence" value="ECO:0007669"/>
    <property type="project" value="UniProtKB-KW"/>
</dbReference>
<feature type="chain" id="PRO_5004085395" evidence="1">
    <location>
        <begin position="25"/>
        <end position="612"/>
    </location>
</feature>
<dbReference type="AlphaFoldDB" id="M7SYA6"/>
<dbReference type="KEGG" id="ela:UCREL1_1371"/>
<gene>
    <name evidence="3" type="ORF">UCREL1_1371</name>
</gene>
<evidence type="ECO:0000313" key="4">
    <source>
        <dbReference type="Proteomes" id="UP000012174"/>
    </source>
</evidence>
<proteinExistence type="predicted"/>
<dbReference type="InterPro" id="IPR036928">
    <property type="entry name" value="AS_sf"/>
</dbReference>
<accession>M7SYA6</accession>
<dbReference type="Gene3D" id="3.90.1300.10">
    <property type="entry name" value="Amidase signature (AS) domain"/>
    <property type="match status" value="1"/>
</dbReference>
<dbReference type="PANTHER" id="PTHR42678:SF34">
    <property type="entry name" value="OS04G0183300 PROTEIN"/>
    <property type="match status" value="1"/>
</dbReference>
<dbReference type="OrthoDB" id="566138at2759"/>
<dbReference type="eggNOG" id="KOG1211">
    <property type="taxonomic scope" value="Eukaryota"/>
</dbReference>
<dbReference type="HOGENOM" id="CLU_009600_14_1_1"/>
<dbReference type="Pfam" id="PF01425">
    <property type="entry name" value="Amidase"/>
    <property type="match status" value="2"/>
</dbReference>
<keyword evidence="1" id="KW-0732">Signal</keyword>
<sequence>MATTCRRLITCLFQAALLMNHALALPSTASPTLSLSDISIAELASLLDAGTLTSHELTSLYLSRIAEVNTELHAIIEVDIPGALSTAAQLDSERASSGKLRGPLHGIPILIKDNYAVLLEDDDDHHHHHHHNNNNNNTNQNGVVKMKMLTGAAAGSTCLLLPHLVGRPATDAAAVARLRDAGAVILGKTNLDELSGARGIGVPHGWSARGGQTTGAYVERQTACGSSSGSAVAAALGLAAGVLGTETAGSITCPAWTNNVVGIKPTVGLTSRHGIVPVTERQDTAGPLARTVADAALLLDAIAGRDSRDNWTLAQPWPDTPPRYATPAVLNVSALASSSHGKQRRRLGVFWTDEDAFGAAYFVNWGFVREVFERALVDLEMAGAEVVRVDILSVGAGYTSVREIVEWINGNMTLYAIPDGREAMQRYLDDLLPPLPEGKSIRTPLDLLHCIETDPRERASDFNTAYLEQMAAPNGTRADALETWDAYVAAATLGRSLVVDTMAEHDLDALVMFPDLAVILASAPGLPIVTVPMGALGDRAETAPRWDAAAGGGGTEMLVETAPGFPLGISFVADRWMEEGLISYAYAYEQVSKRRDSLRPYIEPWSDLSHRP</sequence>
<evidence type="ECO:0000256" key="1">
    <source>
        <dbReference type="SAM" id="SignalP"/>
    </source>
</evidence>
<feature type="signal peptide" evidence="1">
    <location>
        <begin position="1"/>
        <end position="24"/>
    </location>
</feature>
<feature type="domain" description="Amidase" evidence="2">
    <location>
        <begin position="167"/>
        <end position="581"/>
    </location>
</feature>
<evidence type="ECO:0000259" key="2">
    <source>
        <dbReference type="Pfam" id="PF01425"/>
    </source>
</evidence>
<dbReference type="STRING" id="1287681.M7SYA6"/>
<organism evidence="3 4">
    <name type="scientific">Eutypa lata (strain UCR-EL1)</name>
    <name type="common">Grapevine dieback disease fungus</name>
    <name type="synonym">Eutypa armeniacae</name>
    <dbReference type="NCBI Taxonomy" id="1287681"/>
    <lineage>
        <taxon>Eukaryota</taxon>
        <taxon>Fungi</taxon>
        <taxon>Dikarya</taxon>
        <taxon>Ascomycota</taxon>
        <taxon>Pezizomycotina</taxon>
        <taxon>Sordariomycetes</taxon>
        <taxon>Xylariomycetidae</taxon>
        <taxon>Xylariales</taxon>
        <taxon>Diatrypaceae</taxon>
        <taxon>Eutypa</taxon>
    </lineage>
</organism>
<reference evidence="4" key="1">
    <citation type="journal article" date="2013" name="Genome Announc.">
        <title>Draft genome sequence of the grapevine dieback fungus Eutypa lata UCR-EL1.</title>
        <authorList>
            <person name="Blanco-Ulate B."/>
            <person name="Rolshausen P.E."/>
            <person name="Cantu D."/>
        </authorList>
    </citation>
    <scope>NUCLEOTIDE SEQUENCE [LARGE SCALE GENOMIC DNA]</scope>
    <source>
        <strain evidence="4">UCR-EL1</strain>
    </source>
</reference>
<dbReference type="PANTHER" id="PTHR42678">
    <property type="entry name" value="AMIDASE"/>
    <property type="match status" value="1"/>
</dbReference>